<keyword evidence="15" id="KW-1185">Reference proteome</keyword>
<keyword evidence="12" id="KW-0732">Signal</keyword>
<sequence length="476" mass="48192">MFSFGIPARAAAPRLRAAAYRLGAAAAVLALATAGTAQGVAPPGVNPGALVLGAPVAPPDPTEQHLVCSHPIWTGPAPTSDPVAQQALGLNRAWEFSRGAGQVVAVIDTGVHRHPRLTVIPGGDYVSNSDGTVDCDGHGTLVAGIIAGHPVPDGSDRFSGVAPDAAILSIRQTSLAYQARNSAQQDSPGHMSAGGYGTVTTLAYAIVHAVDLHATVINISEVSCTAVGQNSGDGALGAALQYAANHNVVVVASAGNLESQGACKAQNGTTGWDSVKTIATPAWFSPYVLSVASVETDGMPSSFTLYGPWVGVAAPGSNLMSLDSTPGGTGLVNGTPQADGTVAPVDGTSFSSAFVAGTAALVRARFPDLSAAQVIDRIVRTAHAPGNGHDDRIGAGLVDPVAALTAVLPAQSDAPDRGHAIPAPPLPPRIDPWPRRIAVGGTLACLALLAIVLAVSIPFRRERRRPLVLPGDDDNN</sequence>
<evidence type="ECO:0000256" key="10">
    <source>
        <dbReference type="PROSITE-ProRule" id="PRU01240"/>
    </source>
</evidence>
<feature type="transmembrane region" description="Helical" evidence="11">
    <location>
        <begin position="437"/>
        <end position="459"/>
    </location>
</feature>
<comment type="subcellular location">
    <subcellularLocation>
        <location evidence="1">Cell membrane</location>
        <topology evidence="1">Single-pass membrane protein</topology>
    </subcellularLocation>
</comment>
<dbReference type="PANTHER" id="PTHR43806:SF11">
    <property type="entry name" value="CEREVISIN-RELATED"/>
    <property type="match status" value="1"/>
</dbReference>
<dbReference type="PROSITE" id="PS00136">
    <property type="entry name" value="SUBTILASE_ASP"/>
    <property type="match status" value="1"/>
</dbReference>
<dbReference type="SUPFAM" id="SSF52743">
    <property type="entry name" value="Subtilisin-like"/>
    <property type="match status" value="1"/>
</dbReference>
<keyword evidence="5 11" id="KW-0812">Transmembrane</keyword>
<dbReference type="GO" id="GO:0006508">
    <property type="term" value="P:proteolysis"/>
    <property type="evidence" value="ECO:0007669"/>
    <property type="project" value="UniProtKB-KW"/>
</dbReference>
<evidence type="ECO:0000256" key="12">
    <source>
        <dbReference type="SAM" id="SignalP"/>
    </source>
</evidence>
<dbReference type="PROSITE" id="PS00137">
    <property type="entry name" value="SUBTILASE_HIS"/>
    <property type="match status" value="1"/>
</dbReference>
<dbReference type="InterPro" id="IPR036852">
    <property type="entry name" value="Peptidase_S8/S53_dom_sf"/>
</dbReference>
<accession>A0ABS6B505</accession>
<dbReference type="InterPro" id="IPR050131">
    <property type="entry name" value="Peptidase_S8_subtilisin-like"/>
</dbReference>
<dbReference type="NCBIfam" id="TIGR03921">
    <property type="entry name" value="T7SS_mycosin"/>
    <property type="match status" value="1"/>
</dbReference>
<dbReference type="InterPro" id="IPR022398">
    <property type="entry name" value="Peptidase_S8_His-AS"/>
</dbReference>
<dbReference type="Pfam" id="PF00082">
    <property type="entry name" value="Peptidase_S8"/>
    <property type="match status" value="1"/>
</dbReference>
<dbReference type="GO" id="GO:0008233">
    <property type="term" value="F:peptidase activity"/>
    <property type="evidence" value="ECO:0007669"/>
    <property type="project" value="UniProtKB-KW"/>
</dbReference>
<evidence type="ECO:0000259" key="13">
    <source>
        <dbReference type="Pfam" id="PF00082"/>
    </source>
</evidence>
<feature type="chain" id="PRO_5046347360" evidence="12">
    <location>
        <begin position="40"/>
        <end position="476"/>
    </location>
</feature>
<gene>
    <name evidence="14" type="primary">mycP</name>
    <name evidence="14" type="ORF">KO481_28155</name>
</gene>
<evidence type="ECO:0000313" key="14">
    <source>
        <dbReference type="EMBL" id="MBU3065388.1"/>
    </source>
</evidence>
<dbReference type="InterPro" id="IPR023827">
    <property type="entry name" value="Peptidase_S8_Asp-AS"/>
</dbReference>
<evidence type="ECO:0000256" key="6">
    <source>
        <dbReference type="ARBA" id="ARBA00022801"/>
    </source>
</evidence>
<reference evidence="14 15" key="1">
    <citation type="submission" date="2021-06" db="EMBL/GenBank/DDBJ databases">
        <title>Actinomycetes sequencing.</title>
        <authorList>
            <person name="Shan Q."/>
        </authorList>
    </citation>
    <scope>NUCLEOTIDE SEQUENCE [LARGE SCALE GENOMIC DNA]</scope>
    <source>
        <strain evidence="14 15">NEAU-G5</strain>
    </source>
</reference>
<evidence type="ECO:0000256" key="3">
    <source>
        <dbReference type="ARBA" id="ARBA00022475"/>
    </source>
</evidence>
<keyword evidence="7 10" id="KW-0720">Serine protease</keyword>
<dbReference type="Proteomes" id="UP000733379">
    <property type="component" value="Unassembled WGS sequence"/>
</dbReference>
<evidence type="ECO:0000256" key="5">
    <source>
        <dbReference type="ARBA" id="ARBA00022692"/>
    </source>
</evidence>
<feature type="active site" description="Charge relay system" evidence="10">
    <location>
        <position position="349"/>
    </location>
</feature>
<evidence type="ECO:0000256" key="2">
    <source>
        <dbReference type="ARBA" id="ARBA00011073"/>
    </source>
</evidence>
<evidence type="ECO:0000256" key="7">
    <source>
        <dbReference type="ARBA" id="ARBA00022825"/>
    </source>
</evidence>
<evidence type="ECO:0000256" key="11">
    <source>
        <dbReference type="SAM" id="Phobius"/>
    </source>
</evidence>
<dbReference type="InterPro" id="IPR023834">
    <property type="entry name" value="T7SS_pept_S8A_mycosin"/>
</dbReference>
<feature type="active site" description="Charge relay system" evidence="10">
    <location>
        <position position="108"/>
    </location>
</feature>
<evidence type="ECO:0000256" key="9">
    <source>
        <dbReference type="ARBA" id="ARBA00023136"/>
    </source>
</evidence>
<dbReference type="PRINTS" id="PR00723">
    <property type="entry name" value="SUBTILISIN"/>
</dbReference>
<feature type="domain" description="Peptidase S8/S53" evidence="13">
    <location>
        <begin position="99"/>
        <end position="396"/>
    </location>
</feature>
<dbReference type="PROSITE" id="PS51892">
    <property type="entry name" value="SUBTILASE"/>
    <property type="match status" value="1"/>
</dbReference>
<keyword evidence="8 11" id="KW-1133">Transmembrane helix</keyword>
<comment type="similarity">
    <text evidence="2 10">Belongs to the peptidase S8 family.</text>
</comment>
<dbReference type="Gene3D" id="3.40.50.200">
    <property type="entry name" value="Peptidase S8/S53 domain"/>
    <property type="match status" value="1"/>
</dbReference>
<organism evidence="14 15">
    <name type="scientific">Nocardia albiluteola</name>
    <dbReference type="NCBI Taxonomy" id="2842303"/>
    <lineage>
        <taxon>Bacteria</taxon>
        <taxon>Bacillati</taxon>
        <taxon>Actinomycetota</taxon>
        <taxon>Actinomycetes</taxon>
        <taxon>Mycobacteriales</taxon>
        <taxon>Nocardiaceae</taxon>
        <taxon>Nocardia</taxon>
    </lineage>
</organism>
<dbReference type="RefSeq" id="WP_215921491.1">
    <property type="nucleotide sequence ID" value="NZ_JAHKNI010000010.1"/>
</dbReference>
<proteinExistence type="inferred from homology"/>
<evidence type="ECO:0000256" key="8">
    <source>
        <dbReference type="ARBA" id="ARBA00022989"/>
    </source>
</evidence>
<protein>
    <submittedName>
        <fullName evidence="14">Type VII secretion-associated serine protease mycosin</fullName>
    </submittedName>
</protein>
<keyword evidence="4 10" id="KW-0645">Protease</keyword>
<dbReference type="PANTHER" id="PTHR43806">
    <property type="entry name" value="PEPTIDASE S8"/>
    <property type="match status" value="1"/>
</dbReference>
<feature type="active site" description="Charge relay system" evidence="10">
    <location>
        <position position="138"/>
    </location>
</feature>
<keyword evidence="9 11" id="KW-0472">Membrane</keyword>
<keyword evidence="3" id="KW-1003">Cell membrane</keyword>
<keyword evidence="6 10" id="KW-0378">Hydrolase</keyword>
<name>A0ABS6B505_9NOCA</name>
<evidence type="ECO:0000256" key="4">
    <source>
        <dbReference type="ARBA" id="ARBA00022670"/>
    </source>
</evidence>
<feature type="signal peptide" evidence="12">
    <location>
        <begin position="1"/>
        <end position="39"/>
    </location>
</feature>
<dbReference type="InterPro" id="IPR015500">
    <property type="entry name" value="Peptidase_S8_subtilisin-rel"/>
</dbReference>
<evidence type="ECO:0000256" key="1">
    <source>
        <dbReference type="ARBA" id="ARBA00004162"/>
    </source>
</evidence>
<comment type="caution">
    <text evidence="14">The sequence shown here is derived from an EMBL/GenBank/DDBJ whole genome shotgun (WGS) entry which is preliminary data.</text>
</comment>
<dbReference type="EMBL" id="JAHKNI010000010">
    <property type="protein sequence ID" value="MBU3065388.1"/>
    <property type="molecule type" value="Genomic_DNA"/>
</dbReference>
<dbReference type="InterPro" id="IPR000209">
    <property type="entry name" value="Peptidase_S8/S53_dom"/>
</dbReference>
<evidence type="ECO:0000313" key="15">
    <source>
        <dbReference type="Proteomes" id="UP000733379"/>
    </source>
</evidence>